<organism evidence="1 2">
    <name type="scientific">Cochliobolus sativus</name>
    <name type="common">Common root rot and spot blotch fungus</name>
    <name type="synonym">Bipolaris sorokiniana</name>
    <dbReference type="NCBI Taxonomy" id="45130"/>
    <lineage>
        <taxon>Eukaryota</taxon>
        <taxon>Fungi</taxon>
        <taxon>Dikarya</taxon>
        <taxon>Ascomycota</taxon>
        <taxon>Pezizomycotina</taxon>
        <taxon>Dothideomycetes</taxon>
        <taxon>Pleosporomycetidae</taxon>
        <taxon>Pleosporales</taxon>
        <taxon>Pleosporineae</taxon>
        <taxon>Pleosporaceae</taxon>
        <taxon>Bipolaris</taxon>
    </lineage>
</organism>
<sequence>MLLFLIRWFDITANLYKCNGGVYSNGNESPFSERSYWKITGHTAIRRPLRSQPLHFPTIHLKNSIKATILETLTLEASRIIPCDCEPTADYSGTSTMSGREHWCSNHIHYWWRRRVRCCFMISDDGGPPDPPTRVQRCLHYDQTSSSSSSLHSSRLLWQPEPGTGCTPCGMPVVVRHDFLRI</sequence>
<proteinExistence type="predicted"/>
<name>A0A8H6DU33_COCSA</name>
<comment type="caution">
    <text evidence="1">The sequence shown here is derived from an EMBL/GenBank/DDBJ whole genome shotgun (WGS) entry which is preliminary data.</text>
</comment>
<accession>A0A8H6DU33</accession>
<dbReference type="EMBL" id="WNKQ01000012">
    <property type="protein sequence ID" value="KAF5847893.1"/>
    <property type="molecule type" value="Genomic_DNA"/>
</dbReference>
<evidence type="ECO:0000313" key="1">
    <source>
        <dbReference type="EMBL" id="KAF5847893.1"/>
    </source>
</evidence>
<gene>
    <name evidence="1" type="ORF">GGP41_009147</name>
</gene>
<reference evidence="1" key="1">
    <citation type="submission" date="2019-11" db="EMBL/GenBank/DDBJ databases">
        <title>Bipolaris sorokiniana Genome sequencing.</title>
        <authorList>
            <person name="Wang H."/>
        </authorList>
    </citation>
    <scope>NUCLEOTIDE SEQUENCE</scope>
</reference>
<evidence type="ECO:0000313" key="2">
    <source>
        <dbReference type="Proteomes" id="UP000624244"/>
    </source>
</evidence>
<protein>
    <submittedName>
        <fullName evidence="1">Uncharacterized protein</fullName>
    </submittedName>
</protein>
<dbReference type="Proteomes" id="UP000624244">
    <property type="component" value="Unassembled WGS sequence"/>
</dbReference>
<dbReference type="AlphaFoldDB" id="A0A8H6DU33"/>